<dbReference type="AlphaFoldDB" id="A0AAD0SQJ5"/>
<dbReference type="InterPro" id="IPR046532">
    <property type="entry name" value="DUF6597"/>
</dbReference>
<feature type="domain" description="HTH araC/xylS-type" evidence="1">
    <location>
        <begin position="162"/>
        <end position="253"/>
    </location>
</feature>
<proteinExistence type="predicted"/>
<keyword evidence="3" id="KW-1185">Reference proteome</keyword>
<dbReference type="Proteomes" id="UP000263040">
    <property type="component" value="Chromosome"/>
</dbReference>
<dbReference type="PROSITE" id="PS01124">
    <property type="entry name" value="HTH_ARAC_FAMILY_2"/>
    <property type="match status" value="1"/>
</dbReference>
<dbReference type="SMART" id="SM00342">
    <property type="entry name" value="HTH_ARAC"/>
    <property type="match status" value="1"/>
</dbReference>
<dbReference type="RefSeq" id="WP_118885644.1">
    <property type="nucleotide sequence ID" value="NZ_CP032100.1"/>
</dbReference>
<dbReference type="KEGG" id="asui:ASUIS_0582"/>
<sequence>MFNFKTFEPHIKLQKWIKSYWIVDYKKVTLDKIQEKVIIPYDNVCLLFTINTSNSNNLRKNGIYICPPSMNRQILNFDDNLYYIDISLYPGVFYKLFGISVSELEDRIYEINELSLNFDLSILETLYNLKDNINSTVTYLNNYFFKIFNNFDEDSFLMNIYQLTKNHNLDNFYQQNRLSIRQVQRRVKEFTGITPKDIQRINRFYNTLRSIKMNKGSLDYGNIAVENNFYDQSSFIKEFKFFTGVTPKIFLNDSENFLQYKCNIFC</sequence>
<dbReference type="Gene3D" id="1.10.10.60">
    <property type="entry name" value="Homeodomain-like"/>
    <property type="match status" value="1"/>
</dbReference>
<dbReference type="Pfam" id="PF12833">
    <property type="entry name" value="HTH_18"/>
    <property type="match status" value="1"/>
</dbReference>
<organism evidence="2 3">
    <name type="scientific">Arcobacter suis CECT 7833</name>
    <dbReference type="NCBI Taxonomy" id="663365"/>
    <lineage>
        <taxon>Bacteria</taxon>
        <taxon>Pseudomonadati</taxon>
        <taxon>Campylobacterota</taxon>
        <taxon>Epsilonproteobacteria</taxon>
        <taxon>Campylobacterales</taxon>
        <taxon>Arcobacteraceae</taxon>
        <taxon>Arcobacter</taxon>
    </lineage>
</organism>
<dbReference type="EMBL" id="CP032100">
    <property type="protein sequence ID" value="AXX89088.1"/>
    <property type="molecule type" value="Genomic_DNA"/>
</dbReference>
<dbReference type="GO" id="GO:0043565">
    <property type="term" value="F:sequence-specific DNA binding"/>
    <property type="evidence" value="ECO:0007669"/>
    <property type="project" value="InterPro"/>
</dbReference>
<evidence type="ECO:0000313" key="2">
    <source>
        <dbReference type="EMBL" id="AXX89088.1"/>
    </source>
</evidence>
<reference evidence="2 3" key="1">
    <citation type="submission" date="2018-08" db="EMBL/GenBank/DDBJ databases">
        <title>Complete genome of the Arcobacter suis type strain LMG 26152.</title>
        <authorList>
            <person name="Miller W.G."/>
            <person name="Yee E."/>
            <person name="Bono J.L."/>
        </authorList>
    </citation>
    <scope>NUCLEOTIDE SEQUENCE [LARGE SCALE GENOMIC DNA]</scope>
    <source>
        <strain evidence="2 3">CECT 7833</strain>
    </source>
</reference>
<gene>
    <name evidence="2" type="ORF">ASUIS_0582</name>
</gene>
<dbReference type="GO" id="GO:0003700">
    <property type="term" value="F:DNA-binding transcription factor activity"/>
    <property type="evidence" value="ECO:0007669"/>
    <property type="project" value="InterPro"/>
</dbReference>
<evidence type="ECO:0000259" key="1">
    <source>
        <dbReference type="PROSITE" id="PS01124"/>
    </source>
</evidence>
<dbReference type="InterPro" id="IPR018060">
    <property type="entry name" value="HTH_AraC"/>
</dbReference>
<evidence type="ECO:0000313" key="3">
    <source>
        <dbReference type="Proteomes" id="UP000263040"/>
    </source>
</evidence>
<protein>
    <submittedName>
        <fullName evidence="2">Transcriptional regulator, AraC family</fullName>
    </submittedName>
</protein>
<name>A0AAD0SQJ5_9BACT</name>
<dbReference type="Pfam" id="PF20240">
    <property type="entry name" value="DUF6597"/>
    <property type="match status" value="1"/>
</dbReference>
<accession>A0AAD0SQJ5</accession>